<dbReference type="SUPFAM" id="SSF82861">
    <property type="entry name" value="Mechanosensitive channel protein MscS (YggB), transmembrane region"/>
    <property type="match status" value="1"/>
</dbReference>
<dbReference type="Proteomes" id="UP001500394">
    <property type="component" value="Unassembled WGS sequence"/>
</dbReference>
<sequence>MENYEGRIEKLIDLLVLKVPEIIAGLLILIIGRYVISLILKIVKSRFEKRNIDISIRGFILSLLKFVCYTLLILTVASTVGIQTTSFIAVLSAFGLAVGLALQGSLSNFAGGVLILLFRPFEVGDYIDSENGASGTVEKIDLLYTILRDANGISVFSPNGTLANSVIKNYTKITSRRFEIVVGIGYDDNIKVAREAILHILHAEKSILKKPAPIVFVGSLGDSSVNLTVRGWISRDEYWDIYNHLQEKIKMALDERGITIPYPQTEMHIKNLPKDIVG</sequence>
<dbReference type="InterPro" id="IPR008910">
    <property type="entry name" value="MSC_TM_helix"/>
</dbReference>
<evidence type="ECO:0000256" key="1">
    <source>
        <dbReference type="ARBA" id="ARBA00004651"/>
    </source>
</evidence>
<dbReference type="InterPro" id="IPR045275">
    <property type="entry name" value="MscS_archaea/bacteria_type"/>
</dbReference>
<reference evidence="12" key="1">
    <citation type="journal article" date="2019" name="Int. J. Syst. Evol. Microbiol.">
        <title>The Global Catalogue of Microorganisms (GCM) 10K type strain sequencing project: providing services to taxonomists for standard genome sequencing and annotation.</title>
        <authorList>
            <consortium name="The Broad Institute Genomics Platform"/>
            <consortium name="The Broad Institute Genome Sequencing Center for Infectious Disease"/>
            <person name="Wu L."/>
            <person name="Ma J."/>
        </authorList>
    </citation>
    <scope>NUCLEOTIDE SEQUENCE [LARGE SCALE GENOMIC DNA]</scope>
    <source>
        <strain evidence="12">JCM 17858</strain>
    </source>
</reference>
<name>A0ABP8QWX2_9SPHI</name>
<dbReference type="Pfam" id="PF21082">
    <property type="entry name" value="MS_channel_3rd"/>
    <property type="match status" value="1"/>
</dbReference>
<comment type="subcellular location">
    <subcellularLocation>
        <location evidence="1">Cell membrane</location>
        <topology evidence="1">Multi-pass membrane protein</topology>
    </subcellularLocation>
</comment>
<dbReference type="Pfam" id="PF00924">
    <property type="entry name" value="MS_channel_2nd"/>
    <property type="match status" value="1"/>
</dbReference>
<dbReference type="SUPFAM" id="SSF50182">
    <property type="entry name" value="Sm-like ribonucleoproteins"/>
    <property type="match status" value="1"/>
</dbReference>
<keyword evidence="4 7" id="KW-0812">Transmembrane</keyword>
<evidence type="ECO:0000256" key="2">
    <source>
        <dbReference type="ARBA" id="ARBA00008017"/>
    </source>
</evidence>
<keyword evidence="3" id="KW-1003">Cell membrane</keyword>
<evidence type="ECO:0000259" key="9">
    <source>
        <dbReference type="Pfam" id="PF21082"/>
    </source>
</evidence>
<feature type="domain" description="Mechanosensitive ion channel MscS" evidence="8">
    <location>
        <begin position="105"/>
        <end position="172"/>
    </location>
</feature>
<dbReference type="InterPro" id="IPR011066">
    <property type="entry name" value="MscS_channel_C_sf"/>
</dbReference>
<dbReference type="PANTHER" id="PTHR30221">
    <property type="entry name" value="SMALL-CONDUCTANCE MECHANOSENSITIVE CHANNEL"/>
    <property type="match status" value="1"/>
</dbReference>
<keyword evidence="12" id="KW-1185">Reference proteome</keyword>
<dbReference type="InterPro" id="IPR006685">
    <property type="entry name" value="MscS_channel_2nd"/>
</dbReference>
<dbReference type="InterPro" id="IPR011014">
    <property type="entry name" value="MscS_channel_TM-2"/>
</dbReference>
<accession>A0ABP8QWX2</accession>
<evidence type="ECO:0000313" key="12">
    <source>
        <dbReference type="Proteomes" id="UP001500394"/>
    </source>
</evidence>
<evidence type="ECO:0000256" key="6">
    <source>
        <dbReference type="ARBA" id="ARBA00023136"/>
    </source>
</evidence>
<evidence type="ECO:0000259" key="8">
    <source>
        <dbReference type="Pfam" id="PF00924"/>
    </source>
</evidence>
<dbReference type="Gene3D" id="1.10.287.1260">
    <property type="match status" value="1"/>
</dbReference>
<dbReference type="SUPFAM" id="SSF82689">
    <property type="entry name" value="Mechanosensitive channel protein MscS (YggB), C-terminal domain"/>
    <property type="match status" value="1"/>
</dbReference>
<dbReference type="InterPro" id="IPR010920">
    <property type="entry name" value="LSM_dom_sf"/>
</dbReference>
<feature type="transmembrane region" description="Helical" evidence="7">
    <location>
        <begin position="63"/>
        <end position="82"/>
    </location>
</feature>
<evidence type="ECO:0000256" key="3">
    <source>
        <dbReference type="ARBA" id="ARBA00022475"/>
    </source>
</evidence>
<proteinExistence type="inferred from homology"/>
<feature type="transmembrane region" description="Helical" evidence="7">
    <location>
        <begin position="22"/>
        <end position="43"/>
    </location>
</feature>
<keyword evidence="5 7" id="KW-1133">Transmembrane helix</keyword>
<comment type="caution">
    <text evidence="11">The sequence shown here is derived from an EMBL/GenBank/DDBJ whole genome shotgun (WGS) entry which is preliminary data.</text>
</comment>
<dbReference type="Pfam" id="PF05552">
    <property type="entry name" value="MS_channel_1st_1"/>
    <property type="match status" value="1"/>
</dbReference>
<dbReference type="EMBL" id="BAABGR010000006">
    <property type="protein sequence ID" value="GAA4512142.1"/>
    <property type="molecule type" value="Genomic_DNA"/>
</dbReference>
<dbReference type="InterPro" id="IPR049278">
    <property type="entry name" value="MS_channel_C"/>
</dbReference>
<evidence type="ECO:0000256" key="5">
    <source>
        <dbReference type="ARBA" id="ARBA00022989"/>
    </source>
</evidence>
<evidence type="ECO:0000256" key="4">
    <source>
        <dbReference type="ARBA" id="ARBA00022692"/>
    </source>
</evidence>
<evidence type="ECO:0000313" key="11">
    <source>
        <dbReference type="EMBL" id="GAA4512142.1"/>
    </source>
</evidence>
<evidence type="ECO:0000259" key="10">
    <source>
        <dbReference type="Pfam" id="PF21088"/>
    </source>
</evidence>
<keyword evidence="6 7" id="KW-0472">Membrane</keyword>
<dbReference type="Pfam" id="PF21088">
    <property type="entry name" value="MS_channel_1st"/>
    <property type="match status" value="1"/>
</dbReference>
<gene>
    <name evidence="11" type="ORF">GCM10023173_05760</name>
</gene>
<dbReference type="InterPro" id="IPR023408">
    <property type="entry name" value="MscS_beta-dom_sf"/>
</dbReference>
<organism evidence="11 12">
    <name type="scientific">Sphingobacterium thermophilum</name>
    <dbReference type="NCBI Taxonomy" id="768534"/>
    <lineage>
        <taxon>Bacteria</taxon>
        <taxon>Pseudomonadati</taxon>
        <taxon>Bacteroidota</taxon>
        <taxon>Sphingobacteriia</taxon>
        <taxon>Sphingobacteriales</taxon>
        <taxon>Sphingobacteriaceae</taxon>
        <taxon>Sphingobacterium</taxon>
    </lineage>
</organism>
<dbReference type="Gene3D" id="2.30.30.60">
    <property type="match status" value="1"/>
</dbReference>
<feature type="domain" description="Mechanosensitive ion channel MscS C-terminal" evidence="9">
    <location>
        <begin position="179"/>
        <end position="260"/>
    </location>
</feature>
<feature type="domain" description="Mechanosensitive ion channel transmembrane helices 2/3" evidence="10">
    <location>
        <begin position="63"/>
        <end position="103"/>
    </location>
</feature>
<dbReference type="RefSeq" id="WP_345064465.1">
    <property type="nucleotide sequence ID" value="NZ_BAABGR010000006.1"/>
</dbReference>
<evidence type="ECO:0000256" key="7">
    <source>
        <dbReference type="SAM" id="Phobius"/>
    </source>
</evidence>
<feature type="transmembrane region" description="Helical" evidence="7">
    <location>
        <begin position="88"/>
        <end position="118"/>
    </location>
</feature>
<comment type="similarity">
    <text evidence="2">Belongs to the MscS (TC 1.A.23) family.</text>
</comment>
<dbReference type="Gene3D" id="3.30.70.100">
    <property type="match status" value="1"/>
</dbReference>
<protein>
    <submittedName>
        <fullName evidence="11">Mechanosensitive ion channel</fullName>
    </submittedName>
</protein>
<dbReference type="InterPro" id="IPR049142">
    <property type="entry name" value="MS_channel_1st"/>
</dbReference>
<dbReference type="PANTHER" id="PTHR30221:SF1">
    <property type="entry name" value="SMALL-CONDUCTANCE MECHANOSENSITIVE CHANNEL"/>
    <property type="match status" value="1"/>
</dbReference>